<feature type="transmembrane region" description="Helical" evidence="7">
    <location>
        <begin position="145"/>
        <end position="167"/>
    </location>
</feature>
<reference evidence="9" key="1">
    <citation type="submission" date="2020-08" db="EMBL/GenBank/DDBJ databases">
        <title>Genome public.</title>
        <authorList>
            <person name="Liu C."/>
            <person name="Sun Q."/>
        </authorList>
    </citation>
    <scope>NUCLEOTIDE SEQUENCE</scope>
    <source>
        <strain evidence="9">NSJ-32</strain>
    </source>
</reference>
<dbReference type="AlphaFoldDB" id="A0A926DTC0"/>
<keyword evidence="4 7" id="KW-0812">Transmembrane</keyword>
<keyword evidence="3" id="KW-1003">Cell membrane</keyword>
<dbReference type="CDD" id="cd06261">
    <property type="entry name" value="TM_PBP2"/>
    <property type="match status" value="1"/>
</dbReference>
<proteinExistence type="inferred from homology"/>
<dbReference type="RefSeq" id="WP_249289705.1">
    <property type="nucleotide sequence ID" value="NZ_JACRSQ010000010.1"/>
</dbReference>
<dbReference type="GO" id="GO:0005886">
    <property type="term" value="C:plasma membrane"/>
    <property type="evidence" value="ECO:0007669"/>
    <property type="project" value="UniProtKB-SubCell"/>
</dbReference>
<evidence type="ECO:0000256" key="1">
    <source>
        <dbReference type="ARBA" id="ARBA00004651"/>
    </source>
</evidence>
<evidence type="ECO:0000256" key="2">
    <source>
        <dbReference type="ARBA" id="ARBA00022448"/>
    </source>
</evidence>
<dbReference type="SUPFAM" id="SSF161098">
    <property type="entry name" value="MetI-like"/>
    <property type="match status" value="1"/>
</dbReference>
<sequence length="306" mass="34303">MSAIAVKKRKVRLPAVLLNTFFILLSLCYILPMLLVIATSLTSEDAILTAGFHIFPVEFSLEAYRTVFHNPSTIIRAYGVTFFTATASTALGLVITGLSAYPLSRSNFRFKKIFITSYLLSMLFGGSMIPTYIIYSKYYHLNNTIWVYIVPAMCASGYSVFMFRTFFRSIPESLFEAAKLDGAKELYIFFKIVIPLSTAIFATVGFQGFVGGWNNYQTALIYIRDSKLYTLQYLLNRILNENEFLKSLQTGQSDLSPIAQEDIKKAAPTESLKFAMCVVAAGPMICIFPFFQKYFSKGMVVGSVKG</sequence>
<dbReference type="PROSITE" id="PS50928">
    <property type="entry name" value="ABC_TM1"/>
    <property type="match status" value="1"/>
</dbReference>
<dbReference type="PANTHER" id="PTHR43744">
    <property type="entry name" value="ABC TRANSPORTER PERMEASE PROTEIN MG189-RELATED-RELATED"/>
    <property type="match status" value="1"/>
</dbReference>
<keyword evidence="5 7" id="KW-1133">Transmembrane helix</keyword>
<protein>
    <submittedName>
        <fullName evidence="9">Carbohydrate ABC transporter permease</fullName>
    </submittedName>
</protein>
<evidence type="ECO:0000256" key="6">
    <source>
        <dbReference type="ARBA" id="ARBA00023136"/>
    </source>
</evidence>
<dbReference type="InterPro" id="IPR035906">
    <property type="entry name" value="MetI-like_sf"/>
</dbReference>
<feature type="transmembrane region" description="Helical" evidence="7">
    <location>
        <begin position="77"/>
        <end position="101"/>
    </location>
</feature>
<evidence type="ECO:0000313" key="9">
    <source>
        <dbReference type="EMBL" id="MBC8543583.1"/>
    </source>
</evidence>
<comment type="similarity">
    <text evidence="7">Belongs to the binding-protein-dependent transport system permease family.</text>
</comment>
<dbReference type="PANTHER" id="PTHR43744:SF9">
    <property type="entry name" value="POLYGALACTURONAN_RHAMNOGALACTURONAN TRANSPORT SYSTEM PERMEASE PROTEIN YTCP"/>
    <property type="match status" value="1"/>
</dbReference>
<evidence type="ECO:0000256" key="4">
    <source>
        <dbReference type="ARBA" id="ARBA00022692"/>
    </source>
</evidence>
<organism evidence="9 10">
    <name type="scientific">Bianquea renquensis</name>
    <dbReference type="NCBI Taxonomy" id="2763661"/>
    <lineage>
        <taxon>Bacteria</taxon>
        <taxon>Bacillati</taxon>
        <taxon>Bacillota</taxon>
        <taxon>Clostridia</taxon>
        <taxon>Eubacteriales</taxon>
        <taxon>Bianqueaceae</taxon>
        <taxon>Bianquea</taxon>
    </lineage>
</organism>
<keyword evidence="10" id="KW-1185">Reference proteome</keyword>
<gene>
    <name evidence="9" type="ORF">H8730_08505</name>
</gene>
<comment type="subcellular location">
    <subcellularLocation>
        <location evidence="1 7">Cell membrane</location>
        <topology evidence="1 7">Multi-pass membrane protein</topology>
    </subcellularLocation>
</comment>
<evidence type="ECO:0000256" key="3">
    <source>
        <dbReference type="ARBA" id="ARBA00022475"/>
    </source>
</evidence>
<dbReference type="Proteomes" id="UP000657006">
    <property type="component" value="Unassembled WGS sequence"/>
</dbReference>
<keyword evidence="6 7" id="KW-0472">Membrane</keyword>
<accession>A0A926DTC0</accession>
<evidence type="ECO:0000256" key="7">
    <source>
        <dbReference type="RuleBase" id="RU363032"/>
    </source>
</evidence>
<evidence type="ECO:0000259" key="8">
    <source>
        <dbReference type="PROSITE" id="PS50928"/>
    </source>
</evidence>
<dbReference type="GO" id="GO:0055085">
    <property type="term" value="P:transmembrane transport"/>
    <property type="evidence" value="ECO:0007669"/>
    <property type="project" value="InterPro"/>
</dbReference>
<evidence type="ECO:0000313" key="10">
    <source>
        <dbReference type="Proteomes" id="UP000657006"/>
    </source>
</evidence>
<keyword evidence="2 7" id="KW-0813">Transport</keyword>
<dbReference type="InterPro" id="IPR000515">
    <property type="entry name" value="MetI-like"/>
</dbReference>
<feature type="domain" description="ABC transmembrane type-1" evidence="8">
    <location>
        <begin position="78"/>
        <end position="285"/>
    </location>
</feature>
<dbReference type="EMBL" id="JACRSQ010000010">
    <property type="protein sequence ID" value="MBC8543583.1"/>
    <property type="molecule type" value="Genomic_DNA"/>
</dbReference>
<feature type="transmembrane region" description="Helical" evidence="7">
    <location>
        <begin position="188"/>
        <end position="210"/>
    </location>
</feature>
<evidence type="ECO:0000256" key="5">
    <source>
        <dbReference type="ARBA" id="ARBA00022989"/>
    </source>
</evidence>
<name>A0A926DTC0_9FIRM</name>
<dbReference type="Pfam" id="PF00528">
    <property type="entry name" value="BPD_transp_1"/>
    <property type="match status" value="1"/>
</dbReference>
<feature type="transmembrane region" description="Helical" evidence="7">
    <location>
        <begin position="16"/>
        <end position="38"/>
    </location>
</feature>
<dbReference type="Gene3D" id="1.10.3720.10">
    <property type="entry name" value="MetI-like"/>
    <property type="match status" value="1"/>
</dbReference>
<feature type="transmembrane region" description="Helical" evidence="7">
    <location>
        <begin position="113"/>
        <end position="133"/>
    </location>
</feature>
<comment type="caution">
    <text evidence="9">The sequence shown here is derived from an EMBL/GenBank/DDBJ whole genome shotgun (WGS) entry which is preliminary data.</text>
</comment>
<feature type="transmembrane region" description="Helical" evidence="7">
    <location>
        <begin position="272"/>
        <end position="291"/>
    </location>
</feature>